<name>A0A8J5IQI8_9STRA</name>
<feature type="region of interest" description="Disordered" evidence="6">
    <location>
        <begin position="334"/>
        <end position="361"/>
    </location>
</feature>
<evidence type="ECO:0000256" key="2">
    <source>
        <dbReference type="ARBA" id="ARBA00022737"/>
    </source>
</evidence>
<dbReference type="PROSITE" id="PS50082">
    <property type="entry name" value="WD_REPEATS_2"/>
    <property type="match status" value="6"/>
</dbReference>
<sequence length="777" mass="85054">MTKLEQVCALEGHSERAWHVSWRFDGKLLASCSGDRTIRLWAANSNGVWECVAILEDAQTRTIRACEWSPDGRYLASVSFDGTTVIWEKQGSSYEVISSLEGHESEVKSVAWSPSGAYLATCSRDKSVWIWEADADTDFECISVLHGHMQDVKFVAWHPTEDLLVSASYDDTIRIWAENDDDWYCKETLTGHTATVWGVALSPQGTEMASVSSDTDVIVWQYDPNSKEVNEDGSPKQWKQKFTLSNCHERTIFSVDWSKHGDFLVTGAADNVIRVFQGQPNDTPISFDLAVHQKQAHASDINCVRWSPQLLEEGDKKTLLLASASDDALTEVNMATSGSEAATTEPEELQGEPRWSSIRYAPHPRPAQWSRAIDEKLMLLVTQSTASGERFPVGVNWLEVSRVVRRSPVDCVKRYAFLHDARERYNALEGEQKVEMKTEAEEEAGRLEEELDGTLLDEYLEEQSSLSDFGTPVASPKLQSLDTSGEFVRSAPTSPGSPPPFAVARPAVARPAGTTVSGGSPFRWESLVNDPNYTAPVLNSPPSLRHKQSFQGRFGLEDDEAKVLSSASSPRLSPRGFMSPPESQGQIGEMGADPNFSATVLTHAFKGLKLGVPLGSPPLGSPLIGSPRLSRKISNSEYPFLKEEDMSARQSAASSANSNFRGIGGAETRAAAAPFLNDAYGSGDATAEDLQRQMNAHLMRMSAMSAMSSFHGDNPFSGSVTQSALEDAFLDMAGSRLDASNVLLSSRMSAAPGSHSQLQIQALERQRTHDAAFKLTE</sequence>
<comment type="function">
    <text evidence="3">Essential component of the cytosolic iron-sulfur (Fe/S) protein assembly machinery. Required for the maturation of extramitochondrial Fe/S proteins.</text>
</comment>
<dbReference type="PANTHER" id="PTHR19920:SF0">
    <property type="entry name" value="CYTOSOLIC IRON-SULFUR PROTEIN ASSEMBLY PROTEIN CIAO1-RELATED"/>
    <property type="match status" value="1"/>
</dbReference>
<feature type="compositionally biased region" description="Low complexity" evidence="6">
    <location>
        <begin position="564"/>
        <end position="575"/>
    </location>
</feature>
<protein>
    <recommendedName>
        <fullName evidence="3">Probable cytosolic iron-sulfur protein assembly protein CIAO1 homolog</fullName>
    </recommendedName>
</protein>
<evidence type="ECO:0000313" key="8">
    <source>
        <dbReference type="Proteomes" id="UP000709295"/>
    </source>
</evidence>
<dbReference type="PROSITE" id="PS50294">
    <property type="entry name" value="WD_REPEATS_REGION"/>
    <property type="match status" value="5"/>
</dbReference>
<feature type="coiled-coil region" evidence="5">
    <location>
        <begin position="430"/>
        <end position="457"/>
    </location>
</feature>
<dbReference type="HAMAP" id="MF_03037">
    <property type="entry name" value="ciao1"/>
    <property type="match status" value="1"/>
</dbReference>
<feature type="repeat" description="WD" evidence="4">
    <location>
        <begin position="56"/>
        <end position="88"/>
    </location>
</feature>
<reference evidence="7" key="1">
    <citation type="submission" date="2021-01" db="EMBL/GenBank/DDBJ databases">
        <title>Phytophthora aleatoria, a newly-described species from Pinus radiata is distinct from Phytophthora cactorum isolates based on comparative genomics.</title>
        <authorList>
            <person name="Mcdougal R."/>
            <person name="Panda P."/>
            <person name="Williams N."/>
            <person name="Studholme D.J."/>
        </authorList>
    </citation>
    <scope>NUCLEOTIDE SEQUENCE</scope>
    <source>
        <strain evidence="7">NZFS 4037</strain>
    </source>
</reference>
<dbReference type="InterPro" id="IPR001680">
    <property type="entry name" value="WD40_rpt"/>
</dbReference>
<dbReference type="Pfam" id="PF00400">
    <property type="entry name" value="WD40"/>
    <property type="match status" value="6"/>
</dbReference>
<dbReference type="CDD" id="cd00200">
    <property type="entry name" value="WD40"/>
    <property type="match status" value="1"/>
</dbReference>
<dbReference type="GO" id="GO:0097361">
    <property type="term" value="C:cytosolic [4Fe-4S] assembly targeting complex"/>
    <property type="evidence" value="ECO:0007669"/>
    <property type="project" value="InterPro"/>
</dbReference>
<feature type="repeat" description="WD" evidence="4">
    <location>
        <begin position="145"/>
        <end position="176"/>
    </location>
</feature>
<evidence type="ECO:0000256" key="3">
    <source>
        <dbReference type="HAMAP-Rule" id="MF_03037"/>
    </source>
</evidence>
<proteinExistence type="inferred from homology"/>
<dbReference type="Proteomes" id="UP000709295">
    <property type="component" value="Unassembled WGS sequence"/>
</dbReference>
<dbReference type="FunFam" id="2.130.10.10:FF:000136">
    <property type="entry name" value="Probable cytosolic iron-sulfur protein assembly protein CIAO1"/>
    <property type="match status" value="1"/>
</dbReference>
<dbReference type="PANTHER" id="PTHR19920">
    <property type="entry name" value="WD40 PROTEIN CIAO1"/>
    <property type="match status" value="1"/>
</dbReference>
<comment type="caution">
    <text evidence="7">The sequence shown here is derived from an EMBL/GenBank/DDBJ whole genome shotgun (WGS) entry which is preliminary data.</text>
</comment>
<dbReference type="InterPro" id="IPR028608">
    <property type="entry name" value="CIAO1/Cia1"/>
</dbReference>
<evidence type="ECO:0000256" key="5">
    <source>
        <dbReference type="SAM" id="Coils"/>
    </source>
</evidence>
<feature type="repeat" description="WD" evidence="4">
    <location>
        <begin position="10"/>
        <end position="41"/>
    </location>
</feature>
<feature type="repeat" description="WD" evidence="4">
    <location>
        <begin position="245"/>
        <end position="277"/>
    </location>
</feature>
<keyword evidence="1 4" id="KW-0853">WD repeat</keyword>
<dbReference type="AlphaFoldDB" id="A0A8J5IQI8"/>
<evidence type="ECO:0000256" key="6">
    <source>
        <dbReference type="SAM" id="MobiDB-lite"/>
    </source>
</evidence>
<evidence type="ECO:0000256" key="4">
    <source>
        <dbReference type="PROSITE-ProRule" id="PRU00221"/>
    </source>
</evidence>
<comment type="similarity">
    <text evidence="3">Belongs to the WD repeat CIA1 family.</text>
</comment>
<feature type="region of interest" description="Disordered" evidence="6">
    <location>
        <begin position="564"/>
        <end position="586"/>
    </location>
</feature>
<keyword evidence="8" id="KW-1185">Reference proteome</keyword>
<feature type="repeat" description="WD" evidence="4">
    <location>
        <begin position="189"/>
        <end position="230"/>
    </location>
</feature>
<feature type="repeat" description="WD" evidence="4">
    <location>
        <begin position="100"/>
        <end position="132"/>
    </location>
</feature>
<accession>A0A8J5IQI8</accession>
<evidence type="ECO:0000256" key="1">
    <source>
        <dbReference type="ARBA" id="ARBA00022574"/>
    </source>
</evidence>
<keyword evidence="5" id="KW-0175">Coiled coil</keyword>
<dbReference type="SMART" id="SM00320">
    <property type="entry name" value="WD40"/>
    <property type="match status" value="7"/>
</dbReference>
<organism evidence="7 8">
    <name type="scientific">Phytophthora aleatoria</name>
    <dbReference type="NCBI Taxonomy" id="2496075"/>
    <lineage>
        <taxon>Eukaryota</taxon>
        <taxon>Sar</taxon>
        <taxon>Stramenopiles</taxon>
        <taxon>Oomycota</taxon>
        <taxon>Peronosporomycetes</taxon>
        <taxon>Peronosporales</taxon>
        <taxon>Peronosporaceae</taxon>
        <taxon>Phytophthora</taxon>
    </lineage>
</organism>
<dbReference type="GO" id="GO:0016226">
    <property type="term" value="P:iron-sulfur cluster assembly"/>
    <property type="evidence" value="ECO:0007669"/>
    <property type="project" value="UniProtKB-UniRule"/>
</dbReference>
<dbReference type="EMBL" id="JAENGY010000150">
    <property type="protein sequence ID" value="KAG6971756.1"/>
    <property type="molecule type" value="Genomic_DNA"/>
</dbReference>
<gene>
    <name evidence="7" type="ORF">JG688_00004293</name>
</gene>
<keyword evidence="2" id="KW-0677">Repeat</keyword>
<evidence type="ECO:0000313" key="7">
    <source>
        <dbReference type="EMBL" id="KAG6971756.1"/>
    </source>
</evidence>